<accession>A0AA39HKI7</accession>
<keyword evidence="6" id="KW-0238">DNA-binding</keyword>
<keyword evidence="12" id="KW-1185">Reference proteome</keyword>
<dbReference type="GO" id="GO:0005667">
    <property type="term" value="C:transcription regulator complex"/>
    <property type="evidence" value="ECO:0007669"/>
    <property type="project" value="TreeGrafter"/>
</dbReference>
<evidence type="ECO:0000256" key="3">
    <source>
        <dbReference type="ARBA" id="ARBA00022490"/>
    </source>
</evidence>
<gene>
    <name evidence="11" type="ORF">QR680_019273</name>
</gene>
<evidence type="ECO:0000259" key="10">
    <source>
        <dbReference type="PROSITE" id="PS50254"/>
    </source>
</evidence>
<dbReference type="GO" id="GO:0005737">
    <property type="term" value="C:cytoplasm"/>
    <property type="evidence" value="ECO:0007669"/>
    <property type="project" value="UniProtKB-SubCell"/>
</dbReference>
<evidence type="ECO:0000256" key="5">
    <source>
        <dbReference type="ARBA" id="ARBA00023015"/>
    </source>
</evidence>
<evidence type="ECO:0000256" key="4">
    <source>
        <dbReference type="ARBA" id="ARBA00022553"/>
    </source>
</evidence>
<keyword evidence="7" id="KW-0804">Transcription</keyword>
<reference evidence="11" key="1">
    <citation type="submission" date="2023-06" db="EMBL/GenBank/DDBJ databases">
        <title>Genomic analysis of the entomopathogenic nematode Steinernema hermaphroditum.</title>
        <authorList>
            <person name="Schwarz E.M."/>
            <person name="Heppert J.K."/>
            <person name="Baniya A."/>
            <person name="Schwartz H.T."/>
            <person name="Tan C.-H."/>
            <person name="Antoshechkin I."/>
            <person name="Sternberg P.W."/>
            <person name="Goodrich-Blair H."/>
            <person name="Dillman A.R."/>
        </authorList>
    </citation>
    <scope>NUCLEOTIDE SEQUENCE</scope>
    <source>
        <strain evidence="11">PS9179</strain>
        <tissue evidence="11">Whole animal</tissue>
    </source>
</reference>
<feature type="domain" description="RHD" evidence="10">
    <location>
        <begin position="113"/>
        <end position="271"/>
    </location>
</feature>
<evidence type="ECO:0000256" key="7">
    <source>
        <dbReference type="ARBA" id="ARBA00023163"/>
    </source>
</evidence>
<dbReference type="GO" id="GO:0005634">
    <property type="term" value="C:nucleus"/>
    <property type="evidence" value="ECO:0007669"/>
    <property type="project" value="UniProtKB-SubCell"/>
</dbReference>
<evidence type="ECO:0000256" key="2">
    <source>
        <dbReference type="ARBA" id="ARBA00004496"/>
    </source>
</evidence>
<dbReference type="InterPro" id="IPR002909">
    <property type="entry name" value="IPT_dom"/>
</dbReference>
<protein>
    <recommendedName>
        <fullName evidence="10">RHD domain-containing protein</fullName>
    </recommendedName>
</protein>
<name>A0AA39HKI7_9BILA</name>
<dbReference type="InterPro" id="IPR011539">
    <property type="entry name" value="RHD_DNA_bind_dom"/>
</dbReference>
<evidence type="ECO:0000313" key="11">
    <source>
        <dbReference type="EMBL" id="KAK0407571.1"/>
    </source>
</evidence>
<dbReference type="InterPro" id="IPR032397">
    <property type="entry name" value="RHD_dimer"/>
</dbReference>
<keyword evidence="9" id="KW-0732">Signal</keyword>
<comment type="subcellular location">
    <subcellularLocation>
        <location evidence="2">Cytoplasm</location>
    </subcellularLocation>
    <subcellularLocation>
        <location evidence="1">Nucleus</location>
    </subcellularLocation>
</comment>
<dbReference type="Pfam" id="PF00554">
    <property type="entry name" value="RHD_DNA_bind"/>
    <property type="match status" value="1"/>
</dbReference>
<dbReference type="Pfam" id="PF16179">
    <property type="entry name" value="RHD_dimer"/>
    <property type="match status" value="1"/>
</dbReference>
<dbReference type="PANTHER" id="PTHR12533">
    <property type="entry name" value="NFAT"/>
    <property type="match status" value="1"/>
</dbReference>
<dbReference type="AlphaFoldDB" id="A0AA39HKI7"/>
<dbReference type="PROSITE" id="PS00159">
    <property type="entry name" value="ALDOLASE_KDPG_KHG_1"/>
    <property type="match status" value="1"/>
</dbReference>
<dbReference type="PANTHER" id="PTHR12533:SF7">
    <property type="entry name" value="NFAT NUCLEAR FACTOR, ISOFORM B"/>
    <property type="match status" value="1"/>
</dbReference>
<evidence type="ECO:0000313" key="12">
    <source>
        <dbReference type="Proteomes" id="UP001175271"/>
    </source>
</evidence>
<keyword evidence="5" id="KW-0805">Transcription regulation</keyword>
<feature type="chain" id="PRO_5041355520" description="RHD domain-containing protein" evidence="9">
    <location>
        <begin position="20"/>
        <end position="585"/>
    </location>
</feature>
<keyword evidence="4" id="KW-0597">Phosphoprotein</keyword>
<dbReference type="PROSITE" id="PS50254">
    <property type="entry name" value="REL_2"/>
    <property type="match status" value="1"/>
</dbReference>
<dbReference type="GO" id="GO:0000981">
    <property type="term" value="F:DNA-binding transcription factor activity, RNA polymerase II-specific"/>
    <property type="evidence" value="ECO:0007669"/>
    <property type="project" value="TreeGrafter"/>
</dbReference>
<dbReference type="InterPro" id="IPR008366">
    <property type="entry name" value="NFAT"/>
</dbReference>
<evidence type="ECO:0000256" key="1">
    <source>
        <dbReference type="ARBA" id="ARBA00004123"/>
    </source>
</evidence>
<dbReference type="InterPro" id="IPR008967">
    <property type="entry name" value="p53-like_TF_DNA-bd_sf"/>
</dbReference>
<sequence>MGISAWMFFVCTTALQATAFIEEDLAHARVAAVELGEIECSSIEMECYNVKINLSEPNDNMKISEKKKEVLNYYCTDIDESTRALSPMPSRNIPSRTPSQTRKAAVVLTVVRQPEQQHRARYLSEGSRGAIKDRSGSSHCSVQLTGYYRPMRVEIETRPYTGPVSAHPLYQLIPVSGKAANTTPCKAVTSSEGINCLEVTLRQENNMTALLDCVGILKICTYDVKQRRLTKSASNCSVCLVFRAFIPDPSGGPDTVIQTESEPIRCVQQLGVPEVFKMSLNTANARGGCDLFVIGRNFDHNTTVLFREYKEDGNLSWSAEAPIDKQYLHQCHIVCTVPTYHSLGRGGTVSVTVKCGSKLSHPTTFHFTPNPEDDDWRPPESPKYEIPSYDRGYEASYTPLGYGSLSHGPGSSGAYHHDDDKGAAFGKRMKLTEDAGPHNSVKPAAHEIRHAEERFRIIGAMLKTKKNKANSMSWSLRSDAARAAREFGNDVRLSRGTIENHLVRLANAKAEFVAYRQMAEWAIDVDHGLDGSSSLVLKRIIASTESERLNVARGKGNLYENDISFRRTFDIRQGRHPNFAIVVPA</sequence>
<dbReference type="Gene3D" id="2.60.40.340">
    <property type="entry name" value="Rel homology domain (RHD), DNA-binding domain"/>
    <property type="match status" value="1"/>
</dbReference>
<dbReference type="Proteomes" id="UP001175271">
    <property type="component" value="Unassembled WGS sequence"/>
</dbReference>
<dbReference type="SUPFAM" id="SSF81296">
    <property type="entry name" value="E set domains"/>
    <property type="match status" value="1"/>
</dbReference>
<dbReference type="InterPro" id="IPR013783">
    <property type="entry name" value="Ig-like_fold"/>
</dbReference>
<evidence type="ECO:0000256" key="9">
    <source>
        <dbReference type="SAM" id="SignalP"/>
    </source>
</evidence>
<evidence type="ECO:0000256" key="8">
    <source>
        <dbReference type="ARBA" id="ARBA00023242"/>
    </source>
</evidence>
<keyword evidence="8" id="KW-0539">Nucleus</keyword>
<comment type="caution">
    <text evidence="11">The sequence shown here is derived from an EMBL/GenBank/DDBJ whole genome shotgun (WGS) entry which is preliminary data.</text>
</comment>
<proteinExistence type="predicted"/>
<dbReference type="SUPFAM" id="SSF49417">
    <property type="entry name" value="p53-like transcription factors"/>
    <property type="match status" value="1"/>
</dbReference>
<dbReference type="EMBL" id="JAUCMV010000004">
    <property type="protein sequence ID" value="KAK0407571.1"/>
    <property type="molecule type" value="Genomic_DNA"/>
</dbReference>
<dbReference type="SMART" id="SM00429">
    <property type="entry name" value="IPT"/>
    <property type="match status" value="1"/>
</dbReference>
<keyword evidence="3" id="KW-0963">Cytoplasm</keyword>
<evidence type="ECO:0000256" key="6">
    <source>
        <dbReference type="ARBA" id="ARBA00023125"/>
    </source>
</evidence>
<dbReference type="InterPro" id="IPR014756">
    <property type="entry name" value="Ig_E-set"/>
</dbReference>
<dbReference type="Gene3D" id="2.60.40.10">
    <property type="entry name" value="Immunoglobulins"/>
    <property type="match status" value="1"/>
</dbReference>
<dbReference type="InterPro" id="IPR031337">
    <property type="entry name" value="KDPG/KHG_AS_1"/>
</dbReference>
<dbReference type="GO" id="GO:0000978">
    <property type="term" value="F:RNA polymerase II cis-regulatory region sequence-specific DNA binding"/>
    <property type="evidence" value="ECO:0007669"/>
    <property type="project" value="TreeGrafter"/>
</dbReference>
<dbReference type="InterPro" id="IPR037059">
    <property type="entry name" value="RHD_DNA_bind_dom_sf"/>
</dbReference>
<organism evidence="11 12">
    <name type="scientific">Steinernema hermaphroditum</name>
    <dbReference type="NCBI Taxonomy" id="289476"/>
    <lineage>
        <taxon>Eukaryota</taxon>
        <taxon>Metazoa</taxon>
        <taxon>Ecdysozoa</taxon>
        <taxon>Nematoda</taxon>
        <taxon>Chromadorea</taxon>
        <taxon>Rhabditida</taxon>
        <taxon>Tylenchina</taxon>
        <taxon>Panagrolaimomorpha</taxon>
        <taxon>Strongyloidoidea</taxon>
        <taxon>Steinernematidae</taxon>
        <taxon>Steinernema</taxon>
    </lineage>
</organism>
<feature type="signal peptide" evidence="9">
    <location>
        <begin position="1"/>
        <end position="19"/>
    </location>
</feature>